<sequence length="117" mass="12589">MGNNQNESGSLGMFFAFLAGGLIGAAIGLLLAPAPGEETRQKVSESTTGLKGKLRSVSETAKEKIDKAVEVGKTKFQEQKSIWAEAIEAGREAIKKEKELFVKKEEEGEIQGAESEF</sequence>
<proteinExistence type="predicted"/>
<dbReference type="AlphaFoldDB" id="A0A1F7RLW8"/>
<organism evidence="3 4">
    <name type="scientific">Candidatus Schekmanbacteria bacterium GWA2_38_11</name>
    <dbReference type="NCBI Taxonomy" id="1817876"/>
    <lineage>
        <taxon>Bacteria</taxon>
        <taxon>Candidatus Schekmaniibacteriota</taxon>
    </lineage>
</organism>
<name>A0A1F7RLW8_9BACT</name>
<keyword evidence="2" id="KW-0812">Transmembrane</keyword>
<evidence type="ECO:0000256" key="2">
    <source>
        <dbReference type="SAM" id="Phobius"/>
    </source>
</evidence>
<keyword evidence="2" id="KW-1133">Transmembrane helix</keyword>
<accession>A0A1F7RLW8</accession>
<reference evidence="3 4" key="1">
    <citation type="journal article" date="2016" name="Nat. Commun.">
        <title>Thousands of microbial genomes shed light on interconnected biogeochemical processes in an aquifer system.</title>
        <authorList>
            <person name="Anantharaman K."/>
            <person name="Brown C.T."/>
            <person name="Hug L.A."/>
            <person name="Sharon I."/>
            <person name="Castelle C.J."/>
            <person name="Probst A.J."/>
            <person name="Thomas B.C."/>
            <person name="Singh A."/>
            <person name="Wilkins M.J."/>
            <person name="Karaoz U."/>
            <person name="Brodie E.L."/>
            <person name="Williams K.H."/>
            <person name="Hubbard S.S."/>
            <person name="Banfield J.F."/>
        </authorList>
    </citation>
    <scope>NUCLEOTIDE SEQUENCE [LARGE SCALE GENOMIC DNA]</scope>
</reference>
<evidence type="ECO:0000313" key="3">
    <source>
        <dbReference type="EMBL" id="OGL42441.1"/>
    </source>
</evidence>
<comment type="caution">
    <text evidence="3">The sequence shown here is derived from an EMBL/GenBank/DDBJ whole genome shotgun (WGS) entry which is preliminary data.</text>
</comment>
<dbReference type="PANTHER" id="PTHR35792">
    <property type="entry name" value="GENERAL STRESS PROTEIN"/>
    <property type="match status" value="1"/>
</dbReference>
<gene>
    <name evidence="3" type="ORF">A2042_04645</name>
</gene>
<evidence type="ECO:0008006" key="5">
    <source>
        <dbReference type="Google" id="ProtNLM"/>
    </source>
</evidence>
<dbReference type="InterPro" id="IPR052928">
    <property type="entry name" value="Desiccation-related_membrane"/>
</dbReference>
<protein>
    <recommendedName>
        <fullName evidence="5">Gas vesicle protein</fullName>
    </recommendedName>
</protein>
<dbReference type="Pfam" id="PF12732">
    <property type="entry name" value="YtxH"/>
    <property type="match status" value="1"/>
</dbReference>
<evidence type="ECO:0000313" key="4">
    <source>
        <dbReference type="Proteomes" id="UP000178526"/>
    </source>
</evidence>
<evidence type="ECO:0000256" key="1">
    <source>
        <dbReference type="SAM" id="MobiDB-lite"/>
    </source>
</evidence>
<feature type="transmembrane region" description="Helical" evidence="2">
    <location>
        <begin position="12"/>
        <end position="32"/>
    </location>
</feature>
<feature type="region of interest" description="Disordered" evidence="1">
    <location>
        <begin position="36"/>
        <end position="55"/>
    </location>
</feature>
<dbReference type="InterPro" id="IPR024623">
    <property type="entry name" value="YtxH"/>
</dbReference>
<dbReference type="Proteomes" id="UP000178526">
    <property type="component" value="Unassembled WGS sequence"/>
</dbReference>
<dbReference type="EMBL" id="MGDB01000047">
    <property type="protein sequence ID" value="OGL42441.1"/>
    <property type="molecule type" value="Genomic_DNA"/>
</dbReference>
<keyword evidence="2" id="KW-0472">Membrane</keyword>
<dbReference type="PANTHER" id="PTHR35792:SF2">
    <property type="entry name" value="GENERAL STRESS PROTEIN"/>
    <property type="match status" value="1"/>
</dbReference>